<name>A0A1W6MNU3_9FLAO</name>
<evidence type="ECO:0000313" key="2">
    <source>
        <dbReference type="Proteomes" id="UP000193431"/>
    </source>
</evidence>
<evidence type="ECO:0000313" key="1">
    <source>
        <dbReference type="EMBL" id="ARN79270.1"/>
    </source>
</evidence>
<keyword evidence="2" id="KW-1185">Reference proteome</keyword>
<dbReference type="AlphaFoldDB" id="A0A1W6MNU3"/>
<protein>
    <submittedName>
        <fullName evidence="1">Uncharacterized protein</fullName>
    </submittedName>
</protein>
<dbReference type="EMBL" id="CP019344">
    <property type="protein sequence ID" value="ARN79270.1"/>
    <property type="molecule type" value="Genomic_DNA"/>
</dbReference>
<dbReference type="STRING" id="331648.BST97_15465"/>
<sequence length="61" mass="7032">MQTRATSENDPNCHSIQIDNRFISNDESFAEHGVCFVDFVTENEVQSEMVIKSEREILARL</sequence>
<gene>
    <name evidence="1" type="ORF">BST97_15465</name>
</gene>
<organism evidence="1 2">
    <name type="scientific">Nonlabens spongiae</name>
    <dbReference type="NCBI Taxonomy" id="331648"/>
    <lineage>
        <taxon>Bacteria</taxon>
        <taxon>Pseudomonadati</taxon>
        <taxon>Bacteroidota</taxon>
        <taxon>Flavobacteriia</taxon>
        <taxon>Flavobacteriales</taxon>
        <taxon>Flavobacteriaceae</taxon>
        <taxon>Nonlabens</taxon>
    </lineage>
</organism>
<accession>A0A1W6MNU3</accession>
<dbReference type="Proteomes" id="UP000193431">
    <property type="component" value="Chromosome"/>
</dbReference>
<reference evidence="1 2" key="1">
    <citation type="submission" date="2016-11" db="EMBL/GenBank/DDBJ databases">
        <title>Trade-off between light-utilization and light-protection in marine flavobacteria.</title>
        <authorList>
            <person name="Kumagai Y."/>
        </authorList>
    </citation>
    <scope>NUCLEOTIDE SEQUENCE [LARGE SCALE GENOMIC DNA]</scope>
    <source>
        <strain evidence="1 2">JCM 13191</strain>
    </source>
</reference>
<proteinExistence type="predicted"/>